<evidence type="ECO:0000256" key="3">
    <source>
        <dbReference type="ARBA" id="ARBA00022475"/>
    </source>
</evidence>
<proteinExistence type="inferred from homology"/>
<evidence type="ECO:0000313" key="8">
    <source>
        <dbReference type="EMBL" id="QGX99413.1"/>
    </source>
</evidence>
<sequence>MTLQFLITAFVVVIAPGTGVIYTLAIGLGQGHRAAIWAAFGCTIGIVPHLTAAMLGLAAVLHASALLFQLVKFAGVAYLLYLAWSALSSDGALSVKPDKRVENGWITARRGALINVLNPKLSIFFLALLPPFLSGNPATASAEMIAMGAVFMAMTFGVFVLYGIFAAAARTHILGSARIMRWLNRSFAAIFAALAARLALEKA</sequence>
<evidence type="ECO:0000256" key="5">
    <source>
        <dbReference type="ARBA" id="ARBA00022989"/>
    </source>
</evidence>
<evidence type="ECO:0000256" key="7">
    <source>
        <dbReference type="SAM" id="Phobius"/>
    </source>
</evidence>
<organism evidence="8 9">
    <name type="scientific">Roseovarius faecimaris</name>
    <dbReference type="NCBI Taxonomy" id="2494550"/>
    <lineage>
        <taxon>Bacteria</taxon>
        <taxon>Pseudomonadati</taxon>
        <taxon>Pseudomonadota</taxon>
        <taxon>Alphaproteobacteria</taxon>
        <taxon>Rhodobacterales</taxon>
        <taxon>Roseobacteraceae</taxon>
        <taxon>Roseovarius</taxon>
    </lineage>
</organism>
<dbReference type="PANTHER" id="PTHR30086">
    <property type="entry name" value="ARGININE EXPORTER PROTEIN ARGO"/>
    <property type="match status" value="1"/>
</dbReference>
<dbReference type="Proteomes" id="UP000428330">
    <property type="component" value="Chromosome"/>
</dbReference>
<keyword evidence="6 7" id="KW-0472">Membrane</keyword>
<evidence type="ECO:0000256" key="4">
    <source>
        <dbReference type="ARBA" id="ARBA00022692"/>
    </source>
</evidence>
<feature type="transmembrane region" description="Helical" evidence="7">
    <location>
        <begin position="145"/>
        <end position="170"/>
    </location>
</feature>
<feature type="transmembrane region" description="Helical" evidence="7">
    <location>
        <begin position="35"/>
        <end position="61"/>
    </location>
</feature>
<dbReference type="PIRSF" id="PIRSF006324">
    <property type="entry name" value="LeuE"/>
    <property type="match status" value="1"/>
</dbReference>
<dbReference type="Pfam" id="PF01810">
    <property type="entry name" value="LysE"/>
    <property type="match status" value="1"/>
</dbReference>
<dbReference type="KEGG" id="rom:EI983_14530"/>
<protein>
    <submittedName>
        <fullName evidence="8">LysE family translocator</fullName>
    </submittedName>
</protein>
<keyword evidence="9" id="KW-1185">Reference proteome</keyword>
<comment type="similarity">
    <text evidence="2">Belongs to the Rht family.</text>
</comment>
<feature type="transmembrane region" description="Helical" evidence="7">
    <location>
        <begin position="113"/>
        <end position="133"/>
    </location>
</feature>
<evidence type="ECO:0000256" key="2">
    <source>
        <dbReference type="ARBA" id="ARBA00007928"/>
    </source>
</evidence>
<evidence type="ECO:0000256" key="6">
    <source>
        <dbReference type="ARBA" id="ARBA00023136"/>
    </source>
</evidence>
<dbReference type="EMBL" id="CP034348">
    <property type="protein sequence ID" value="QGX99413.1"/>
    <property type="molecule type" value="Genomic_DNA"/>
</dbReference>
<dbReference type="GO" id="GO:0005886">
    <property type="term" value="C:plasma membrane"/>
    <property type="evidence" value="ECO:0007669"/>
    <property type="project" value="UniProtKB-SubCell"/>
</dbReference>
<dbReference type="PANTHER" id="PTHR30086:SF14">
    <property type="entry name" value="HOMOSERINE_HOMOSERINE LACTONE EFFLUX PROTEIN"/>
    <property type="match status" value="1"/>
</dbReference>
<reference evidence="9" key="1">
    <citation type="submission" date="2018-12" db="EMBL/GenBank/DDBJ databases">
        <title>Complete genome sequence of Roseovarius sp. MME-070.</title>
        <authorList>
            <person name="Nam Y.-D."/>
            <person name="Kang J."/>
            <person name="Chung W.-H."/>
            <person name="Park Y.S."/>
        </authorList>
    </citation>
    <scope>NUCLEOTIDE SEQUENCE [LARGE SCALE GENOMIC DNA]</scope>
    <source>
        <strain evidence="9">MME-070</strain>
    </source>
</reference>
<gene>
    <name evidence="8" type="ORF">EI983_14530</name>
</gene>
<dbReference type="AlphaFoldDB" id="A0A6I6IU33"/>
<feature type="transmembrane region" description="Helical" evidence="7">
    <location>
        <begin position="73"/>
        <end position="93"/>
    </location>
</feature>
<dbReference type="OrthoDB" id="9804822at2"/>
<feature type="transmembrane region" description="Helical" evidence="7">
    <location>
        <begin position="6"/>
        <end position="28"/>
    </location>
</feature>
<keyword evidence="5 7" id="KW-1133">Transmembrane helix</keyword>
<evidence type="ECO:0000256" key="1">
    <source>
        <dbReference type="ARBA" id="ARBA00004651"/>
    </source>
</evidence>
<dbReference type="GO" id="GO:0042970">
    <property type="term" value="F:homoserine transmembrane transporter activity"/>
    <property type="evidence" value="ECO:0007669"/>
    <property type="project" value="TreeGrafter"/>
</dbReference>
<evidence type="ECO:0000313" key="9">
    <source>
        <dbReference type="Proteomes" id="UP000428330"/>
    </source>
</evidence>
<keyword evidence="3" id="KW-1003">Cell membrane</keyword>
<dbReference type="RefSeq" id="WP_157708095.1">
    <property type="nucleotide sequence ID" value="NZ_CP034348.1"/>
</dbReference>
<feature type="transmembrane region" description="Helical" evidence="7">
    <location>
        <begin position="182"/>
        <end position="200"/>
    </location>
</feature>
<accession>A0A6I6IU33</accession>
<keyword evidence="4 7" id="KW-0812">Transmembrane</keyword>
<name>A0A6I6IU33_9RHOB</name>
<comment type="subcellular location">
    <subcellularLocation>
        <location evidence="1">Cell membrane</location>
        <topology evidence="1">Multi-pass membrane protein</topology>
    </subcellularLocation>
</comment>
<dbReference type="InterPro" id="IPR001123">
    <property type="entry name" value="LeuE-type"/>
</dbReference>